<organism evidence="2">
    <name type="scientific">Streptomyces sp. gb1(2016)</name>
    <dbReference type="NCBI Taxonomy" id="1828321"/>
    <lineage>
        <taxon>Bacteria</taxon>
        <taxon>Bacillati</taxon>
        <taxon>Actinomycetota</taxon>
        <taxon>Actinomycetes</taxon>
        <taxon>Kitasatosporales</taxon>
        <taxon>Streptomycetaceae</taxon>
        <taxon>Streptomyces</taxon>
    </lineage>
</organism>
<keyword evidence="1" id="KW-0472">Membrane</keyword>
<sequence>MRTLQTVALLASAVGAALMAGLFCAFSYAVMPGLARGDDRAFVQTMQHINRAILNGWFLTPFLLPLPLLVLAAVLAVRGHSPGALPWIIAALVLYVAAFLVTGTQNVPLNDVLDKVPLDSAPDRLREARAAFEDRWTTWNTVRAVLHTASLGALLWAFHLHSAGMRDLNS</sequence>
<feature type="transmembrane region" description="Helical" evidence="1">
    <location>
        <begin position="53"/>
        <end position="77"/>
    </location>
</feature>
<reference evidence="2" key="1">
    <citation type="submission" date="2018-10" db="EMBL/GenBank/DDBJ databases">
        <authorList>
            <person name="Hariharan J."/>
            <person name="Choudoir M.J."/>
            <person name="Diebold P."/>
            <person name="Panke-Buisse K."/>
            <person name="Campbell A.N."/>
            <person name="Buckley D.H."/>
        </authorList>
    </citation>
    <scope>NUCLEOTIDE SEQUENCE</scope>
    <source>
        <strain evidence="2">Gb1</strain>
    </source>
</reference>
<dbReference type="Pfam" id="PF08592">
    <property type="entry name" value="Anthrone_oxy"/>
    <property type="match status" value="1"/>
</dbReference>
<proteinExistence type="predicted"/>
<protein>
    <submittedName>
        <fullName evidence="2">DUF1772 domain-containing protein</fullName>
    </submittedName>
</protein>
<dbReference type="InterPro" id="IPR013901">
    <property type="entry name" value="Anthrone_oxy"/>
</dbReference>
<gene>
    <name evidence="2" type="ORF">EAO74_20810</name>
</gene>
<dbReference type="EMBL" id="RDBM01000035">
    <property type="protein sequence ID" value="TXS28322.1"/>
    <property type="molecule type" value="Genomic_DNA"/>
</dbReference>
<keyword evidence="1" id="KW-0812">Transmembrane</keyword>
<evidence type="ECO:0000313" key="2">
    <source>
        <dbReference type="EMBL" id="TXS28322.1"/>
    </source>
</evidence>
<dbReference type="AlphaFoldDB" id="A0A652KX36"/>
<name>A0A652KX36_9ACTN</name>
<accession>A0A652KX36</accession>
<feature type="transmembrane region" description="Helical" evidence="1">
    <location>
        <begin position="84"/>
        <end position="103"/>
    </location>
</feature>
<keyword evidence="1" id="KW-1133">Transmembrane helix</keyword>
<comment type="caution">
    <text evidence="2">The sequence shown here is derived from an EMBL/GenBank/DDBJ whole genome shotgun (WGS) entry which is preliminary data.</text>
</comment>
<dbReference type="RefSeq" id="WP_124275774.1">
    <property type="nucleotide sequence ID" value="NZ_RDBM01000035.1"/>
</dbReference>
<evidence type="ECO:0000256" key="1">
    <source>
        <dbReference type="SAM" id="Phobius"/>
    </source>
</evidence>